<dbReference type="InterPro" id="IPR005190">
    <property type="entry name" value="GlnE_rpt_dom"/>
</dbReference>
<dbReference type="GO" id="GO:0000820">
    <property type="term" value="P:regulation of glutamine family amino acid metabolic process"/>
    <property type="evidence" value="ECO:0007669"/>
    <property type="project" value="TreeGrafter"/>
</dbReference>
<dbReference type="SUPFAM" id="SSF81301">
    <property type="entry name" value="Nucleotidyltransferase"/>
    <property type="match status" value="1"/>
</dbReference>
<dbReference type="InterPro" id="IPR013546">
    <property type="entry name" value="PII_UdlTrfase/GS_AdlTrfase"/>
</dbReference>
<evidence type="ECO:0000256" key="4">
    <source>
        <dbReference type="ARBA" id="ARBA00022840"/>
    </source>
</evidence>
<dbReference type="Gene3D" id="3.30.460.10">
    <property type="entry name" value="Beta Polymerase, domain 2"/>
    <property type="match status" value="1"/>
</dbReference>
<evidence type="ECO:0000256" key="2">
    <source>
        <dbReference type="ARBA" id="ARBA00022695"/>
    </source>
</evidence>
<evidence type="ECO:0000313" key="9">
    <source>
        <dbReference type="EMBL" id="CAB4861947.1"/>
    </source>
</evidence>
<dbReference type="SUPFAM" id="SSF81593">
    <property type="entry name" value="Nucleotidyltransferase substrate binding subunit/domain"/>
    <property type="match status" value="1"/>
</dbReference>
<keyword evidence="1" id="KW-0808">Transferase</keyword>
<dbReference type="EMBL" id="CAFBLO010000016">
    <property type="protein sequence ID" value="CAB4861947.1"/>
    <property type="molecule type" value="Genomic_DNA"/>
</dbReference>
<name>A0A6J7CU14_9ZZZZ</name>
<reference evidence="9" key="1">
    <citation type="submission" date="2020-05" db="EMBL/GenBank/DDBJ databases">
        <authorList>
            <person name="Chiriac C."/>
            <person name="Salcher M."/>
            <person name="Ghai R."/>
            <person name="Kavagutti S V."/>
        </authorList>
    </citation>
    <scope>NUCLEOTIDE SEQUENCE</scope>
</reference>
<dbReference type="GO" id="GO:0005829">
    <property type="term" value="C:cytosol"/>
    <property type="evidence" value="ECO:0007669"/>
    <property type="project" value="TreeGrafter"/>
</dbReference>
<dbReference type="Gene3D" id="1.20.120.330">
    <property type="entry name" value="Nucleotidyltransferases domain 2"/>
    <property type="match status" value="1"/>
</dbReference>
<dbReference type="PANTHER" id="PTHR30621:SF0">
    <property type="entry name" value="BIFUNCTIONAL GLUTAMINE SYNTHETASE ADENYLYLTRANSFERASE_ADENYLYL-REMOVING ENZYME"/>
    <property type="match status" value="1"/>
</dbReference>
<feature type="domain" description="Glutamate-ammonia ligase adenylyltransferase repeated" evidence="7">
    <location>
        <begin position="2"/>
        <end position="41"/>
    </location>
</feature>
<evidence type="ECO:0000256" key="6">
    <source>
        <dbReference type="ARBA" id="ARBA00023268"/>
    </source>
</evidence>
<dbReference type="InterPro" id="IPR043519">
    <property type="entry name" value="NT_sf"/>
</dbReference>
<accession>A0A6J7CU14</accession>
<dbReference type="Pfam" id="PF03710">
    <property type="entry name" value="GlnE"/>
    <property type="match status" value="1"/>
</dbReference>
<keyword evidence="4" id="KW-0067">ATP-binding</keyword>
<keyword evidence="5" id="KW-0460">Magnesium</keyword>
<gene>
    <name evidence="9" type="ORF">UFOPK3364_00299</name>
</gene>
<dbReference type="AlphaFoldDB" id="A0A6J7CU14"/>
<dbReference type="GO" id="GO:0008882">
    <property type="term" value="F:[glutamate-ammonia-ligase] adenylyltransferase activity"/>
    <property type="evidence" value="ECO:0007669"/>
    <property type="project" value="InterPro"/>
</dbReference>
<organism evidence="9">
    <name type="scientific">freshwater metagenome</name>
    <dbReference type="NCBI Taxonomy" id="449393"/>
    <lineage>
        <taxon>unclassified sequences</taxon>
        <taxon>metagenomes</taxon>
        <taxon>ecological metagenomes</taxon>
    </lineage>
</organism>
<sequence length="207" mass="22831">MRSLEAYRAYYAQWSDIWETQALIRATPVAGDPALLAAFDEMADGVRYTTEISDEGIREIRRIKARVETERLPFGVDPSRHTKLGRGSLSDVEWLVQLLQLQHGPGNATVRSPSTLEALAAEIASGVVAEADGAALRDAWLLSSRIRSATTLFTGKGSDVVPLDRLALEGIARLLAYPAGRGADLENDYLRVTRQSRQVFERIFYPG</sequence>
<dbReference type="Pfam" id="PF08335">
    <property type="entry name" value="GlnD_UR_UTase"/>
    <property type="match status" value="1"/>
</dbReference>
<keyword evidence="6" id="KW-0511">Multifunctional enzyme</keyword>
<protein>
    <submittedName>
        <fullName evidence="9">Unannotated protein</fullName>
    </submittedName>
</protein>
<feature type="domain" description="PII-uridylyltransferase/Glutamine-synthetase adenylyltransferase" evidence="8">
    <location>
        <begin position="81"/>
        <end position="204"/>
    </location>
</feature>
<evidence type="ECO:0000259" key="7">
    <source>
        <dbReference type="Pfam" id="PF03710"/>
    </source>
</evidence>
<proteinExistence type="predicted"/>
<dbReference type="GO" id="GO:0005524">
    <property type="term" value="F:ATP binding"/>
    <property type="evidence" value="ECO:0007669"/>
    <property type="project" value="UniProtKB-KW"/>
</dbReference>
<keyword evidence="3" id="KW-0547">Nucleotide-binding</keyword>
<keyword evidence="2" id="KW-0548">Nucleotidyltransferase</keyword>
<evidence type="ECO:0000256" key="1">
    <source>
        <dbReference type="ARBA" id="ARBA00022679"/>
    </source>
</evidence>
<evidence type="ECO:0000256" key="3">
    <source>
        <dbReference type="ARBA" id="ARBA00022741"/>
    </source>
</evidence>
<dbReference type="InterPro" id="IPR023057">
    <property type="entry name" value="GlnE"/>
</dbReference>
<dbReference type="PANTHER" id="PTHR30621">
    <property type="entry name" value="GLUTAMINE SYNTHETASE ADENYLYLTRANSFERASE"/>
    <property type="match status" value="1"/>
</dbReference>
<evidence type="ECO:0000259" key="8">
    <source>
        <dbReference type="Pfam" id="PF08335"/>
    </source>
</evidence>
<evidence type="ECO:0000256" key="5">
    <source>
        <dbReference type="ARBA" id="ARBA00022842"/>
    </source>
</evidence>